<keyword evidence="3" id="KW-0862">Zinc</keyword>
<dbReference type="EMBL" id="NWSH01001870">
    <property type="protein sequence ID" value="PCG69844.1"/>
    <property type="molecule type" value="Genomic_DNA"/>
</dbReference>
<dbReference type="InterPro" id="IPR011011">
    <property type="entry name" value="Znf_FYVE_PHD"/>
</dbReference>
<evidence type="ECO:0000259" key="6">
    <source>
        <dbReference type="PROSITE" id="PS50016"/>
    </source>
</evidence>
<dbReference type="InterPro" id="IPR001965">
    <property type="entry name" value="Znf_PHD"/>
</dbReference>
<evidence type="ECO:0000256" key="2">
    <source>
        <dbReference type="ARBA" id="ARBA00022771"/>
    </source>
</evidence>
<keyword evidence="2 4" id="KW-0863">Zinc-finger</keyword>
<keyword evidence="1" id="KW-0479">Metal-binding</keyword>
<reference evidence="7" key="1">
    <citation type="submission" date="2017-09" db="EMBL/GenBank/DDBJ databases">
        <title>Contemporary evolution of a Lepidopteran species, Heliothis virescens, in response to modern agricultural practices.</title>
        <authorList>
            <person name="Fritz M.L."/>
            <person name="Deyonke A.M."/>
            <person name="Papanicolaou A."/>
            <person name="Micinski S."/>
            <person name="Westbrook J."/>
            <person name="Gould F."/>
        </authorList>
    </citation>
    <scope>NUCLEOTIDE SEQUENCE [LARGE SCALE GENOMIC DNA]</scope>
    <source>
        <strain evidence="7">HvINT-</strain>
        <tissue evidence="7">Whole body</tissue>
    </source>
</reference>
<protein>
    <recommendedName>
        <fullName evidence="6">PHD-type domain-containing protein</fullName>
    </recommendedName>
</protein>
<dbReference type="InterPro" id="IPR013083">
    <property type="entry name" value="Znf_RING/FYVE/PHD"/>
</dbReference>
<feature type="region of interest" description="Disordered" evidence="5">
    <location>
        <begin position="182"/>
        <end position="204"/>
    </location>
</feature>
<dbReference type="Gene3D" id="3.30.40.10">
    <property type="entry name" value="Zinc/RING finger domain, C3HC4 (zinc finger)"/>
    <property type="match status" value="1"/>
</dbReference>
<comment type="caution">
    <text evidence="7">The sequence shown here is derived from an EMBL/GenBank/DDBJ whole genome shotgun (WGS) entry which is preliminary data.</text>
</comment>
<evidence type="ECO:0000256" key="4">
    <source>
        <dbReference type="PROSITE-ProRule" id="PRU00146"/>
    </source>
</evidence>
<sequence>MEEKCSGCDAAINDSLFMECSQSKCKKKFHLICLALTTEKVEAFTPEYRSRWICPECTCTMPKRGNADTPVRGNTTTNKPLSPSSYVNTNKRGSCLNTSEIMDTENQLLNEMREFRWEVKSQLEQQRKEYDLLQNRFISTETELKELKQILEVVRQKASKVDMLETRIKTLMERNENLEASLKRSQARVANQKEQDPKPPTPSFANVVKEKQVVVKNVPIKECVATKSATPVLDSERTSRNVADIEKEELEKEGNWTTVARKKNRYSNCEVKKGGNTSSTDIQGTEKKRFLHVWRLQKDTTVESLEKHISKIYDEKVPVKIEKIKHKTERDYASFIIGVPESKYEKLCLPESWAVNIEFAEWVWFRRSANESRNRY</sequence>
<evidence type="ECO:0000256" key="3">
    <source>
        <dbReference type="ARBA" id="ARBA00022833"/>
    </source>
</evidence>
<proteinExistence type="predicted"/>
<dbReference type="PROSITE" id="PS50016">
    <property type="entry name" value="ZF_PHD_2"/>
    <property type="match status" value="1"/>
</dbReference>
<dbReference type="AlphaFoldDB" id="A0A2A4JE54"/>
<dbReference type="InterPro" id="IPR019786">
    <property type="entry name" value="Zinc_finger_PHD-type_CS"/>
</dbReference>
<dbReference type="InterPro" id="IPR019787">
    <property type="entry name" value="Znf_PHD-finger"/>
</dbReference>
<feature type="domain" description="PHD-type" evidence="6">
    <location>
        <begin position="2"/>
        <end position="60"/>
    </location>
</feature>
<evidence type="ECO:0000256" key="5">
    <source>
        <dbReference type="SAM" id="MobiDB-lite"/>
    </source>
</evidence>
<dbReference type="PROSITE" id="PS01359">
    <property type="entry name" value="ZF_PHD_1"/>
    <property type="match status" value="1"/>
</dbReference>
<evidence type="ECO:0000256" key="1">
    <source>
        <dbReference type="ARBA" id="ARBA00022723"/>
    </source>
</evidence>
<accession>A0A2A4JE54</accession>
<dbReference type="SMART" id="SM00249">
    <property type="entry name" value="PHD"/>
    <property type="match status" value="1"/>
</dbReference>
<organism evidence="7">
    <name type="scientific">Heliothis virescens</name>
    <name type="common">Tobacco budworm moth</name>
    <dbReference type="NCBI Taxonomy" id="7102"/>
    <lineage>
        <taxon>Eukaryota</taxon>
        <taxon>Metazoa</taxon>
        <taxon>Ecdysozoa</taxon>
        <taxon>Arthropoda</taxon>
        <taxon>Hexapoda</taxon>
        <taxon>Insecta</taxon>
        <taxon>Pterygota</taxon>
        <taxon>Neoptera</taxon>
        <taxon>Endopterygota</taxon>
        <taxon>Lepidoptera</taxon>
        <taxon>Glossata</taxon>
        <taxon>Ditrysia</taxon>
        <taxon>Noctuoidea</taxon>
        <taxon>Noctuidae</taxon>
        <taxon>Heliothinae</taxon>
        <taxon>Heliothis</taxon>
    </lineage>
</organism>
<name>A0A2A4JE54_HELVI</name>
<dbReference type="SUPFAM" id="SSF57903">
    <property type="entry name" value="FYVE/PHD zinc finger"/>
    <property type="match status" value="1"/>
</dbReference>
<dbReference type="GO" id="GO:0008270">
    <property type="term" value="F:zinc ion binding"/>
    <property type="evidence" value="ECO:0007669"/>
    <property type="project" value="UniProtKB-KW"/>
</dbReference>
<evidence type="ECO:0000313" key="7">
    <source>
        <dbReference type="EMBL" id="PCG69844.1"/>
    </source>
</evidence>
<gene>
    <name evidence="7" type="ORF">B5V51_3602</name>
</gene>